<dbReference type="InterPro" id="IPR002890">
    <property type="entry name" value="MG2"/>
</dbReference>
<gene>
    <name evidence="4" type="ORF">GO755_30955</name>
</gene>
<sequence length="1188" mass="131459">MNRIHTKGEERIKFLNYLFIISWLTGFLIMGSAQKAAAQTTITLSGYVIDASTNSPMPFANVYLNNSTHGTISDEKGHFVLTNVPSGTIDVVASFVGYQTARQTIRLEGTQPPAVTFRLKPGAQTLTSITVKAKRNEKKWQQQLRQFKQQLFGEPFGSQCVLTNPDVLQFTEENGHLKATASEPIVIENQALGYRIWYDLTYFDGERKQVYYGGSARFEELKTTNEHQESRFQRNRMQAYLGSARHLMASLIAGNYEQEGFKVFEEDTTVAMPYPGDPVTLQGAIGHRLLPINRASLIHSGQLSFERLIGSVKPLIVFYTKAKSLYSPYTDARYAYTQITFPNGPIQLITDGWITVPNGVEMKGSLADDRLSTLLPADWKPMKPDGSTNALATQSLPERTTLYSTEKAYLHTDRAQYVAGDTLWFSAYLVDATYHTLNAPSQTLYVNLLDSTGQLAASQLIHIDSTGHAPGAINLADSLTTGTYQLLAYTNWMRNDNTEFLFRKRIHIDSRNSHAREQVISLPKGFRLQVFPEGGQLVIGLPGRVAFQGLDNQGYSVTITGALTNDRGDTLTDFRSLHRGMGTFSFTPQAGQHYRAIASLADGQLTSIDLPDALPSGYQLAVDNLTNPRSVRVQIRNNQPQFGQLTLFAHVRGRVCYQVQVDANKTEMLLAIPYDSIRQDGILHLTLFDPDNQPVAERLVFINQHRQLSIGLQTDKATYQPRQPVSLTLSTTDASGKPVSTRLSLAVTDASQALELEPKGATLRSYLLLTSDLRGHIEEPEFYFDSTQTHVRQYLDYVMLTHGWRRFNWKAILSDSTSHPVYGVETGISLRGNIAYADNSNQASLYPNGSGGVYFTRRAATSKPVSDETLSGMFKTNRNLVPKAITTDKEGRFSLENLLFSDTATLIIRQKTNLPIQLNWFPRTVPDFVSMPSISVSRDIDRQALINQALEMQLVTKRMQENGGKMLQAVTIKANRLDASRNDYRRQLYGVPDATVVATEQMRSGKFSVLQLIQGQVAGVDVGINGDGSGTILIRGGNRPAAIMIDGVMSSQAVLGTINPNDVEAIDVLKNPATIGALGVQGGDGAINILTRRGLDDGKKINQVISKVIGYAVSREFYSPQYASESMTNSPDHRATLYWNPSVQTDTNGKATVTFYNTDNITTIRAVAEGISPNGQPGYGTLNYQVKK</sequence>
<dbReference type="InterPro" id="IPR012910">
    <property type="entry name" value="Plug_dom"/>
</dbReference>
<feature type="domain" description="TonB-dependent receptor plug" evidence="3">
    <location>
        <begin position="994"/>
        <end position="1075"/>
    </location>
</feature>
<evidence type="ECO:0000313" key="5">
    <source>
        <dbReference type="Proteomes" id="UP000436006"/>
    </source>
</evidence>
<dbReference type="GO" id="GO:0009279">
    <property type="term" value="C:cell outer membrane"/>
    <property type="evidence" value="ECO:0007669"/>
    <property type="project" value="UniProtKB-SubCell"/>
</dbReference>
<comment type="similarity">
    <text evidence="1">Belongs to the TonB-dependent receptor family.</text>
</comment>
<dbReference type="PROSITE" id="PS52016">
    <property type="entry name" value="TONB_DEPENDENT_REC_3"/>
    <property type="match status" value="1"/>
</dbReference>
<feature type="domain" description="Macroglobulin" evidence="2">
    <location>
        <begin position="407"/>
        <end position="499"/>
    </location>
</feature>
<evidence type="ECO:0000256" key="1">
    <source>
        <dbReference type="PROSITE-ProRule" id="PRU01360"/>
    </source>
</evidence>
<organism evidence="4 5">
    <name type="scientific">Spirosoma arboris</name>
    <dbReference type="NCBI Taxonomy" id="2682092"/>
    <lineage>
        <taxon>Bacteria</taxon>
        <taxon>Pseudomonadati</taxon>
        <taxon>Bacteroidota</taxon>
        <taxon>Cytophagia</taxon>
        <taxon>Cytophagales</taxon>
        <taxon>Cytophagaceae</taxon>
        <taxon>Spirosoma</taxon>
    </lineage>
</organism>
<proteinExistence type="inferred from homology"/>
<dbReference type="RefSeq" id="WP_157589307.1">
    <property type="nucleotide sequence ID" value="NZ_WPIN01000016.1"/>
</dbReference>
<dbReference type="Pfam" id="PF07715">
    <property type="entry name" value="Plug"/>
    <property type="match status" value="1"/>
</dbReference>
<keyword evidence="1" id="KW-0813">Transport</keyword>
<keyword evidence="1" id="KW-1134">Transmembrane beta strand</keyword>
<comment type="subcellular location">
    <subcellularLocation>
        <location evidence="1">Cell outer membrane</location>
        <topology evidence="1">Multi-pass membrane protein</topology>
    </subcellularLocation>
</comment>
<dbReference type="SUPFAM" id="SSF49464">
    <property type="entry name" value="Carboxypeptidase regulatory domain-like"/>
    <property type="match status" value="1"/>
</dbReference>
<keyword evidence="1" id="KW-0472">Membrane</keyword>
<keyword evidence="1" id="KW-0998">Cell outer membrane</keyword>
<dbReference type="SUPFAM" id="SSF56935">
    <property type="entry name" value="Porins"/>
    <property type="match status" value="1"/>
</dbReference>
<name>A0A7K1SL02_9BACT</name>
<dbReference type="Pfam" id="PF01835">
    <property type="entry name" value="MG2"/>
    <property type="match status" value="1"/>
</dbReference>
<dbReference type="Pfam" id="PF13715">
    <property type="entry name" value="CarbopepD_reg_2"/>
    <property type="match status" value="1"/>
</dbReference>
<dbReference type="GO" id="GO:0004866">
    <property type="term" value="F:endopeptidase inhibitor activity"/>
    <property type="evidence" value="ECO:0007669"/>
    <property type="project" value="InterPro"/>
</dbReference>
<comment type="caution">
    <text evidence="4">The sequence shown here is derived from an EMBL/GenBank/DDBJ whole genome shotgun (WGS) entry which is preliminary data.</text>
</comment>
<evidence type="ECO:0000259" key="3">
    <source>
        <dbReference type="Pfam" id="PF07715"/>
    </source>
</evidence>
<keyword evidence="4" id="KW-0675">Receptor</keyword>
<dbReference type="AlphaFoldDB" id="A0A7K1SL02"/>
<dbReference type="EMBL" id="WPIN01000016">
    <property type="protein sequence ID" value="MVM34489.1"/>
    <property type="molecule type" value="Genomic_DNA"/>
</dbReference>
<dbReference type="Gene3D" id="2.60.40.1120">
    <property type="entry name" value="Carboxypeptidase-like, regulatory domain"/>
    <property type="match status" value="1"/>
</dbReference>
<keyword evidence="1" id="KW-0812">Transmembrane</keyword>
<protein>
    <submittedName>
        <fullName evidence="4">TonB-dependent receptor plug domain-containing protein</fullName>
    </submittedName>
</protein>
<accession>A0A7K1SL02</accession>
<dbReference type="Proteomes" id="UP000436006">
    <property type="component" value="Unassembled WGS sequence"/>
</dbReference>
<dbReference type="Gene3D" id="2.60.40.1930">
    <property type="match status" value="1"/>
</dbReference>
<reference evidence="4 5" key="1">
    <citation type="submission" date="2019-12" db="EMBL/GenBank/DDBJ databases">
        <title>Spirosoma sp. HMF4905 genome sequencing and assembly.</title>
        <authorList>
            <person name="Kang H."/>
            <person name="Cha I."/>
            <person name="Kim H."/>
            <person name="Joh K."/>
        </authorList>
    </citation>
    <scope>NUCLEOTIDE SEQUENCE [LARGE SCALE GENOMIC DNA]</scope>
    <source>
        <strain evidence="4 5">HMF4905</strain>
    </source>
</reference>
<evidence type="ECO:0000259" key="2">
    <source>
        <dbReference type="Pfam" id="PF01835"/>
    </source>
</evidence>
<dbReference type="InterPro" id="IPR037066">
    <property type="entry name" value="Plug_dom_sf"/>
</dbReference>
<dbReference type="Gene3D" id="2.170.130.10">
    <property type="entry name" value="TonB-dependent receptor, plug domain"/>
    <property type="match status" value="1"/>
</dbReference>
<evidence type="ECO:0000313" key="4">
    <source>
        <dbReference type="EMBL" id="MVM34489.1"/>
    </source>
</evidence>
<keyword evidence="5" id="KW-1185">Reference proteome</keyword>
<dbReference type="InterPro" id="IPR008969">
    <property type="entry name" value="CarboxyPept-like_regulatory"/>
</dbReference>
<dbReference type="InterPro" id="IPR039426">
    <property type="entry name" value="TonB-dep_rcpt-like"/>
</dbReference>